<feature type="region of interest" description="Disordered" evidence="1">
    <location>
        <begin position="312"/>
        <end position="415"/>
    </location>
</feature>
<reference evidence="2" key="1">
    <citation type="submission" date="2022-10" db="EMBL/GenBank/DDBJ databases">
        <title>Tapping the CABI collections for fungal endophytes: first genome assemblies for Collariella, Neodidymelliopsis, Ascochyta clinopodiicola, Didymella pomorum, Didymosphaeria variabile, Neocosmospora piperis and Neocucurbitaria cava.</title>
        <authorList>
            <person name="Hill R."/>
        </authorList>
    </citation>
    <scope>NUCLEOTIDE SEQUENCE</scope>
    <source>
        <strain evidence="2">IMI 360193</strain>
    </source>
</reference>
<evidence type="ECO:0000313" key="2">
    <source>
        <dbReference type="EMBL" id="KAJ4329979.1"/>
    </source>
</evidence>
<feature type="compositionally biased region" description="Basic and acidic residues" evidence="1">
    <location>
        <begin position="396"/>
        <end position="415"/>
    </location>
</feature>
<protein>
    <submittedName>
        <fullName evidence="2">Uncharacterized protein</fullName>
    </submittedName>
</protein>
<organism evidence="2 3">
    <name type="scientific">Didymella glomerata</name>
    <dbReference type="NCBI Taxonomy" id="749621"/>
    <lineage>
        <taxon>Eukaryota</taxon>
        <taxon>Fungi</taxon>
        <taxon>Dikarya</taxon>
        <taxon>Ascomycota</taxon>
        <taxon>Pezizomycotina</taxon>
        <taxon>Dothideomycetes</taxon>
        <taxon>Pleosporomycetidae</taxon>
        <taxon>Pleosporales</taxon>
        <taxon>Pleosporineae</taxon>
        <taxon>Didymellaceae</taxon>
        <taxon>Didymella</taxon>
    </lineage>
</organism>
<gene>
    <name evidence="2" type="ORF">N0V87_010405</name>
</gene>
<sequence>MVKQVTARKRASIDLYASPLDAALAESEVYKKRSPKQTSSQPKRALVDSNDISMTFGSQDTGSTKIGDMRLELKGGGSDANRPRLRGGSGYESASTDTFAFKLKRWILLCQPCHRYHDESDDDLPPARIARMRQKMNGKAPLPAHLSRGAPSMTSSSSATRASLGAEAVPPVPTMATMSGPPKQSYSSCLSLSSFFYRRPDSPINQPAPVTQAQVLNPPFPQLRGGAESPDKIPSTLFWLAGGTGRKPISFSSWKQSRPKKRMGGLFGMAVFGDKYDQDYTMEAKVVGDVEIECSASVKVNVGNEAGAKEVDGGLATSSASSSSRSSAPSRAESAKEIATVAEEDVPEPVVESVPRELTPPPGESADDVPLCSDALPVELNANVPSDDVAPSPPAEAKDKAGDPVVVDEKKPQVA</sequence>
<dbReference type="AlphaFoldDB" id="A0A9W9BW06"/>
<proteinExistence type="predicted"/>
<accession>A0A9W9BW06</accession>
<comment type="caution">
    <text evidence="2">The sequence shown here is derived from an EMBL/GenBank/DDBJ whole genome shotgun (WGS) entry which is preliminary data.</text>
</comment>
<dbReference type="Proteomes" id="UP001140562">
    <property type="component" value="Unassembled WGS sequence"/>
</dbReference>
<dbReference type="EMBL" id="JAPEUV010000240">
    <property type="protein sequence ID" value="KAJ4329979.1"/>
    <property type="molecule type" value="Genomic_DNA"/>
</dbReference>
<feature type="compositionally biased region" description="Low complexity" evidence="1">
    <location>
        <begin position="147"/>
        <end position="166"/>
    </location>
</feature>
<feature type="region of interest" description="Disordered" evidence="1">
    <location>
        <begin position="28"/>
        <end position="91"/>
    </location>
</feature>
<evidence type="ECO:0000313" key="3">
    <source>
        <dbReference type="Proteomes" id="UP001140562"/>
    </source>
</evidence>
<keyword evidence="3" id="KW-1185">Reference proteome</keyword>
<dbReference type="OrthoDB" id="3801096at2759"/>
<name>A0A9W9BW06_9PLEO</name>
<feature type="compositionally biased region" description="Polar residues" evidence="1">
    <location>
        <begin position="50"/>
        <end position="64"/>
    </location>
</feature>
<feature type="compositionally biased region" description="Low complexity" evidence="1">
    <location>
        <begin position="316"/>
        <end position="332"/>
    </location>
</feature>
<feature type="region of interest" description="Disordered" evidence="1">
    <location>
        <begin position="140"/>
        <end position="168"/>
    </location>
</feature>
<feature type="compositionally biased region" description="Low complexity" evidence="1">
    <location>
        <begin position="348"/>
        <end position="357"/>
    </location>
</feature>
<evidence type="ECO:0000256" key="1">
    <source>
        <dbReference type="SAM" id="MobiDB-lite"/>
    </source>
</evidence>